<dbReference type="RefSeq" id="WP_367724610.1">
    <property type="nucleotide sequence ID" value="NZ_JBFOCH010000026.1"/>
</dbReference>
<evidence type="ECO:0000313" key="4">
    <source>
        <dbReference type="Proteomes" id="UP001556196"/>
    </source>
</evidence>
<dbReference type="SUPFAM" id="SSF53335">
    <property type="entry name" value="S-adenosyl-L-methionine-dependent methyltransferases"/>
    <property type="match status" value="1"/>
</dbReference>
<dbReference type="Pfam" id="PF13649">
    <property type="entry name" value="Methyltransf_25"/>
    <property type="match status" value="1"/>
</dbReference>
<dbReference type="PANTHER" id="PTHR43464">
    <property type="entry name" value="METHYLTRANSFERASE"/>
    <property type="match status" value="1"/>
</dbReference>
<reference evidence="3 4" key="1">
    <citation type="submission" date="2024-06" db="EMBL/GenBank/DDBJ databases">
        <authorList>
            <person name="Tuo L."/>
        </authorList>
    </citation>
    <scope>NUCLEOTIDE SEQUENCE [LARGE SCALE GENOMIC DNA]</scope>
    <source>
        <strain evidence="3 4">ZMM04-5</strain>
    </source>
</reference>
<organism evidence="3 4">
    <name type="scientific">Mesorhizobium marinum</name>
    <dbReference type="NCBI Taxonomy" id="3228790"/>
    <lineage>
        <taxon>Bacteria</taxon>
        <taxon>Pseudomonadati</taxon>
        <taxon>Pseudomonadota</taxon>
        <taxon>Alphaproteobacteria</taxon>
        <taxon>Hyphomicrobiales</taxon>
        <taxon>Phyllobacteriaceae</taxon>
        <taxon>Mesorhizobium</taxon>
    </lineage>
</organism>
<dbReference type="InterPro" id="IPR041698">
    <property type="entry name" value="Methyltransf_25"/>
</dbReference>
<keyword evidence="4" id="KW-1185">Reference proteome</keyword>
<name>A0ABV3R3B3_9HYPH</name>
<dbReference type="EC" id="2.1.-.-" evidence="3"/>
<feature type="region of interest" description="Disordered" evidence="1">
    <location>
        <begin position="1"/>
        <end position="22"/>
    </location>
</feature>
<dbReference type="Proteomes" id="UP001556196">
    <property type="component" value="Unassembled WGS sequence"/>
</dbReference>
<evidence type="ECO:0000256" key="1">
    <source>
        <dbReference type="SAM" id="MobiDB-lite"/>
    </source>
</evidence>
<dbReference type="GO" id="GO:0008168">
    <property type="term" value="F:methyltransferase activity"/>
    <property type="evidence" value="ECO:0007669"/>
    <property type="project" value="UniProtKB-KW"/>
</dbReference>
<evidence type="ECO:0000313" key="3">
    <source>
        <dbReference type="EMBL" id="MEW9807447.1"/>
    </source>
</evidence>
<dbReference type="EMBL" id="JBFOCI010000004">
    <property type="protein sequence ID" value="MEW9807447.1"/>
    <property type="molecule type" value="Genomic_DNA"/>
</dbReference>
<keyword evidence="3" id="KW-0489">Methyltransferase</keyword>
<dbReference type="CDD" id="cd02440">
    <property type="entry name" value="AdoMet_MTases"/>
    <property type="match status" value="1"/>
</dbReference>
<keyword evidence="3" id="KW-0808">Transferase</keyword>
<protein>
    <submittedName>
        <fullName evidence="3">Class I SAM-dependent methyltransferase</fullName>
        <ecNumber evidence="3">2.1.-.-</ecNumber>
    </submittedName>
</protein>
<gene>
    <name evidence="3" type="ORF">ABUE31_15745</name>
</gene>
<dbReference type="GO" id="GO:0032259">
    <property type="term" value="P:methylation"/>
    <property type="evidence" value="ECO:0007669"/>
    <property type="project" value="UniProtKB-KW"/>
</dbReference>
<feature type="domain" description="Methyltransferase" evidence="2">
    <location>
        <begin position="46"/>
        <end position="139"/>
    </location>
</feature>
<sequence length="216" mass="23532">MRTDTAHRKWNETWQSEDGRRDWSQADPQVLACSAAVLSSGRSDALDLGCGVGRHALALARMGFNVDALDGSEAGIAQLRRDAALERLPIQANQGSMSELPFAGDSFDYLLAFNVIYHGDPEVLAATLAEIARVLRPGGTLQLTMLSKRNVNFGVGDEIAKDTFVVPDAADDKVHPHFYCNAAELVGLLAGFELKSLADIEQKPGHWHWHAVAERL</sequence>
<dbReference type="Gene3D" id="3.40.50.150">
    <property type="entry name" value="Vaccinia Virus protein VP39"/>
    <property type="match status" value="1"/>
</dbReference>
<evidence type="ECO:0000259" key="2">
    <source>
        <dbReference type="Pfam" id="PF13649"/>
    </source>
</evidence>
<accession>A0ABV3R3B3</accession>
<dbReference type="InterPro" id="IPR029063">
    <property type="entry name" value="SAM-dependent_MTases_sf"/>
</dbReference>
<proteinExistence type="predicted"/>
<comment type="caution">
    <text evidence="3">The sequence shown here is derived from an EMBL/GenBank/DDBJ whole genome shotgun (WGS) entry which is preliminary data.</text>
</comment>